<proteinExistence type="predicted"/>
<dbReference type="Gene3D" id="1.10.3680.10">
    <property type="entry name" value="TerB-like"/>
    <property type="match status" value="1"/>
</dbReference>
<dbReference type="CDD" id="cd07177">
    <property type="entry name" value="terB_like"/>
    <property type="match status" value="1"/>
</dbReference>
<comment type="caution">
    <text evidence="1">The sequence shown here is derived from an EMBL/GenBank/DDBJ whole genome shotgun (WGS) entry which is preliminary data.</text>
</comment>
<dbReference type="InterPro" id="IPR029024">
    <property type="entry name" value="TerB-like"/>
</dbReference>
<evidence type="ECO:0000313" key="2">
    <source>
        <dbReference type="Proteomes" id="UP000011135"/>
    </source>
</evidence>
<reference evidence="1 2" key="1">
    <citation type="submission" date="2012-12" db="EMBL/GenBank/DDBJ databases">
        <title>Genome assembly of Fulvivirga imtechensis AK7.</title>
        <authorList>
            <person name="Nupur N."/>
            <person name="Khatri I."/>
            <person name="Kumar R."/>
            <person name="Subramanian S."/>
            <person name="Pinnaka A."/>
        </authorList>
    </citation>
    <scope>NUCLEOTIDE SEQUENCE [LARGE SCALE GENOMIC DNA]</scope>
    <source>
        <strain evidence="1 2">AK7</strain>
    </source>
</reference>
<gene>
    <name evidence="1" type="ORF">C900_04776</name>
</gene>
<name>L8JWX8_9BACT</name>
<evidence type="ECO:0000313" key="1">
    <source>
        <dbReference type="EMBL" id="ELR73265.1"/>
    </source>
</evidence>
<dbReference type="AlphaFoldDB" id="L8JWX8"/>
<dbReference type="Proteomes" id="UP000011135">
    <property type="component" value="Unassembled WGS sequence"/>
</dbReference>
<dbReference type="eggNOG" id="COG4103">
    <property type="taxonomic scope" value="Bacteria"/>
</dbReference>
<protein>
    <recommendedName>
        <fullName evidence="3">Co-chaperone DjlA N-terminal domain-containing protein</fullName>
    </recommendedName>
</protein>
<organism evidence="1 2">
    <name type="scientific">Fulvivirga imtechensis AK7</name>
    <dbReference type="NCBI Taxonomy" id="1237149"/>
    <lineage>
        <taxon>Bacteria</taxon>
        <taxon>Pseudomonadati</taxon>
        <taxon>Bacteroidota</taxon>
        <taxon>Cytophagia</taxon>
        <taxon>Cytophagales</taxon>
        <taxon>Fulvivirgaceae</taxon>
        <taxon>Fulvivirga</taxon>
    </lineage>
</organism>
<evidence type="ECO:0008006" key="3">
    <source>
        <dbReference type="Google" id="ProtNLM"/>
    </source>
</evidence>
<dbReference type="EMBL" id="AMZN01000007">
    <property type="protein sequence ID" value="ELR73265.1"/>
    <property type="molecule type" value="Genomic_DNA"/>
</dbReference>
<accession>L8JWX8</accession>
<keyword evidence="2" id="KW-1185">Reference proteome</keyword>
<sequence>MIALAKADGHLHTDEEKMLYKLGAKYGLKDRQIASLISSEKKNELQIPDTHDQKMNQLYDLVIMVYADGVVEESEVEFCEDLMEQFGFRKDIVRWMIDMFDKGNPPTPEAWEELKYEGKKYIK</sequence>
<dbReference type="SUPFAM" id="SSF158682">
    <property type="entry name" value="TerB-like"/>
    <property type="match status" value="1"/>
</dbReference>